<comment type="caution">
    <text evidence="1">The sequence shown here is derived from an EMBL/GenBank/DDBJ whole genome shotgun (WGS) entry which is preliminary data.</text>
</comment>
<evidence type="ECO:0000313" key="2">
    <source>
        <dbReference type="Proteomes" id="UP001172386"/>
    </source>
</evidence>
<accession>A0ACC3ADN4</accession>
<evidence type="ECO:0000313" key="1">
    <source>
        <dbReference type="EMBL" id="KAJ9660334.1"/>
    </source>
</evidence>
<sequence>MNSLNLHPDHVPEMSTEGYPFAVPAMTMTLEIGTPMLVGSVSRGTPCTVVPITGGKLISLPAFPINLDASFIGTGNDYIHNDPDGKLMRLNTHAVVRDQRDDLIYIKYKGIIEITSELSNILGGSIHSKSTDFGHSFIHVEFETGCNRYKELEMSLFVGAGRFVVDERKGRVSVEYKLSRIMSNVQLARSDASTTTEVSG</sequence>
<name>A0ACC3ADN4_9EURO</name>
<organism evidence="1 2">
    <name type="scientific">Neophaeococcomyces mojaviensis</name>
    <dbReference type="NCBI Taxonomy" id="3383035"/>
    <lineage>
        <taxon>Eukaryota</taxon>
        <taxon>Fungi</taxon>
        <taxon>Dikarya</taxon>
        <taxon>Ascomycota</taxon>
        <taxon>Pezizomycotina</taxon>
        <taxon>Eurotiomycetes</taxon>
        <taxon>Chaetothyriomycetidae</taxon>
        <taxon>Chaetothyriales</taxon>
        <taxon>Chaetothyriales incertae sedis</taxon>
        <taxon>Neophaeococcomyces</taxon>
    </lineage>
</organism>
<protein>
    <submittedName>
        <fullName evidence="1">Uncharacterized protein</fullName>
    </submittedName>
</protein>
<keyword evidence="2" id="KW-1185">Reference proteome</keyword>
<gene>
    <name evidence="1" type="ORF">H2198_002642</name>
</gene>
<dbReference type="Proteomes" id="UP001172386">
    <property type="component" value="Unassembled WGS sequence"/>
</dbReference>
<proteinExistence type="predicted"/>
<reference evidence="1" key="1">
    <citation type="submission" date="2022-10" db="EMBL/GenBank/DDBJ databases">
        <title>Culturing micro-colonial fungi from biological soil crusts in the Mojave desert and describing Neophaeococcomyces mojavensis, and introducing the new genera and species Taxawa tesnikishii.</title>
        <authorList>
            <person name="Kurbessoian T."/>
            <person name="Stajich J.E."/>
        </authorList>
    </citation>
    <scope>NUCLEOTIDE SEQUENCE</scope>
    <source>
        <strain evidence="1">JES_112</strain>
    </source>
</reference>
<dbReference type="EMBL" id="JAPDRQ010000032">
    <property type="protein sequence ID" value="KAJ9660334.1"/>
    <property type="molecule type" value="Genomic_DNA"/>
</dbReference>